<feature type="transmembrane region" description="Helical" evidence="11">
    <location>
        <begin position="270"/>
        <end position="294"/>
    </location>
</feature>
<keyword evidence="7 11" id="KW-0472">Membrane</keyword>
<keyword evidence="5 11" id="KW-0812">Transmembrane</keyword>
<feature type="compositionally biased region" description="Basic and acidic residues" evidence="10">
    <location>
        <begin position="104"/>
        <end position="114"/>
    </location>
</feature>
<feature type="transmembrane region" description="Helical" evidence="11">
    <location>
        <begin position="241"/>
        <end position="263"/>
    </location>
</feature>
<accession>A0AAV2JTF1</accession>
<dbReference type="Pfam" id="PF00240">
    <property type="entry name" value="ubiquitin"/>
    <property type="match status" value="1"/>
</dbReference>
<feature type="domain" description="Ubiquitin-like" evidence="12">
    <location>
        <begin position="152"/>
        <end position="217"/>
    </location>
</feature>
<dbReference type="InterPro" id="IPR000626">
    <property type="entry name" value="Ubiquitin-like_dom"/>
</dbReference>
<feature type="transmembrane region" description="Helical" evidence="11">
    <location>
        <begin position="80"/>
        <end position="98"/>
    </location>
</feature>
<evidence type="ECO:0000256" key="8">
    <source>
        <dbReference type="ARBA" id="ARBA00023242"/>
    </source>
</evidence>
<sequence length="296" mass="33241">MAKRHILLQSDSSRKERPEELLHTAGVDQSLWFSLVLPGSPAALQGSDEDRGRRREPQFRPCRPCRSQLMALIEGVGDEVTLLLGGLLVLLLILLAWWSTRTEEDERAEERRPQDQVQQEDTTTPPDSAPSEALPGATGAEGHSDDGRDDSLVLRLKFLNDTERLATVRTRDTVGDIKRSHFLEEEEPRVRLIFRGQLLQDDVTVASLNLHHHSVLHCHISPQPIPRQTRPDGGAEPEVGVALNVGGLMVPLLMLMLLLLWFCQLQYRHLFTATATTSLTMLTVVLSGVAFRMYRR</sequence>
<comment type="subcellular location">
    <subcellularLocation>
        <location evidence="3">Cytoplasm</location>
    </subcellularLocation>
    <subcellularLocation>
        <location evidence="2">Membrane</location>
        <topology evidence="2">Multi-pass membrane protein</topology>
    </subcellularLocation>
    <subcellularLocation>
        <location evidence="1">Nucleus</location>
    </subcellularLocation>
</comment>
<reference evidence="13 14" key="1">
    <citation type="submission" date="2024-04" db="EMBL/GenBank/DDBJ databases">
        <authorList>
            <person name="Waldvogel A.-M."/>
            <person name="Schoenle A."/>
        </authorList>
    </citation>
    <scope>NUCLEOTIDE SEQUENCE [LARGE SCALE GENOMIC DNA]</scope>
</reference>
<proteinExistence type="predicted"/>
<evidence type="ECO:0000256" key="4">
    <source>
        <dbReference type="ARBA" id="ARBA00022490"/>
    </source>
</evidence>
<dbReference type="SUPFAM" id="SSF54236">
    <property type="entry name" value="Ubiquitin-like"/>
    <property type="match status" value="1"/>
</dbReference>
<evidence type="ECO:0000256" key="2">
    <source>
        <dbReference type="ARBA" id="ARBA00004141"/>
    </source>
</evidence>
<keyword evidence="4" id="KW-0963">Cytoplasm</keyword>
<keyword evidence="8" id="KW-0539">Nucleus</keyword>
<evidence type="ECO:0000256" key="1">
    <source>
        <dbReference type="ARBA" id="ARBA00004123"/>
    </source>
</evidence>
<evidence type="ECO:0000256" key="11">
    <source>
        <dbReference type="SAM" id="Phobius"/>
    </source>
</evidence>
<evidence type="ECO:0000313" key="14">
    <source>
        <dbReference type="Proteomes" id="UP001497482"/>
    </source>
</evidence>
<evidence type="ECO:0000256" key="10">
    <source>
        <dbReference type="SAM" id="MobiDB-lite"/>
    </source>
</evidence>
<dbReference type="PANTHER" id="PTHR14557:SF3">
    <property type="entry name" value="TRANSMEMBRANE AND UBIQUITIN-LIKE DOMAIN-CONTAINING PROTEIN 1"/>
    <property type="match status" value="1"/>
</dbReference>
<dbReference type="GO" id="GO:0036503">
    <property type="term" value="P:ERAD pathway"/>
    <property type="evidence" value="ECO:0007669"/>
    <property type="project" value="InterPro"/>
</dbReference>
<dbReference type="Gene3D" id="3.10.20.90">
    <property type="entry name" value="Phosphatidylinositol 3-kinase Catalytic Subunit, Chain A, domain 1"/>
    <property type="match status" value="1"/>
</dbReference>
<organism evidence="13 14">
    <name type="scientific">Knipowitschia caucasica</name>
    <name type="common">Caucasian dwarf goby</name>
    <name type="synonym">Pomatoschistus caucasicus</name>
    <dbReference type="NCBI Taxonomy" id="637954"/>
    <lineage>
        <taxon>Eukaryota</taxon>
        <taxon>Metazoa</taxon>
        <taxon>Chordata</taxon>
        <taxon>Craniata</taxon>
        <taxon>Vertebrata</taxon>
        <taxon>Euteleostomi</taxon>
        <taxon>Actinopterygii</taxon>
        <taxon>Neopterygii</taxon>
        <taxon>Teleostei</taxon>
        <taxon>Neoteleostei</taxon>
        <taxon>Acanthomorphata</taxon>
        <taxon>Gobiaria</taxon>
        <taxon>Gobiiformes</taxon>
        <taxon>Gobioidei</taxon>
        <taxon>Gobiidae</taxon>
        <taxon>Gobiinae</taxon>
        <taxon>Knipowitschia</taxon>
    </lineage>
</organism>
<evidence type="ECO:0000256" key="7">
    <source>
        <dbReference type="ARBA" id="ARBA00023136"/>
    </source>
</evidence>
<keyword evidence="14" id="KW-1185">Reference proteome</keyword>
<feature type="compositionally biased region" description="Polar residues" evidence="10">
    <location>
        <begin position="115"/>
        <end position="126"/>
    </location>
</feature>
<keyword evidence="6 11" id="KW-1133">Transmembrane helix</keyword>
<dbReference type="SMART" id="SM00213">
    <property type="entry name" value="UBQ"/>
    <property type="match status" value="1"/>
</dbReference>
<dbReference type="InterPro" id="IPR029071">
    <property type="entry name" value="Ubiquitin-like_domsf"/>
</dbReference>
<evidence type="ECO:0000256" key="5">
    <source>
        <dbReference type="ARBA" id="ARBA00022692"/>
    </source>
</evidence>
<dbReference type="EMBL" id="OZ035836">
    <property type="protein sequence ID" value="CAL1580790.1"/>
    <property type="molecule type" value="Genomic_DNA"/>
</dbReference>
<feature type="region of interest" description="Disordered" evidence="10">
    <location>
        <begin position="104"/>
        <end position="148"/>
    </location>
</feature>
<dbReference type="PANTHER" id="PTHR14557">
    <property type="entry name" value="PROTEIN C7ORF21"/>
    <property type="match status" value="1"/>
</dbReference>
<gene>
    <name evidence="13" type="ORF">KC01_LOCUS11592</name>
</gene>
<evidence type="ECO:0000313" key="13">
    <source>
        <dbReference type="EMBL" id="CAL1580790.1"/>
    </source>
</evidence>
<dbReference type="InterPro" id="IPR040352">
    <property type="entry name" value="TMUB1/2"/>
</dbReference>
<dbReference type="AlphaFoldDB" id="A0AAV2JTF1"/>
<name>A0AAV2JTF1_KNICA</name>
<dbReference type="Proteomes" id="UP001497482">
    <property type="component" value="Chromosome 14"/>
</dbReference>
<evidence type="ECO:0000256" key="3">
    <source>
        <dbReference type="ARBA" id="ARBA00004496"/>
    </source>
</evidence>
<evidence type="ECO:0000256" key="6">
    <source>
        <dbReference type="ARBA" id="ARBA00022989"/>
    </source>
</evidence>
<protein>
    <recommendedName>
        <fullName evidence="9">Transmembrane and ubiquitin-like domain-containing protein 1</fullName>
    </recommendedName>
</protein>
<evidence type="ECO:0000256" key="9">
    <source>
        <dbReference type="ARBA" id="ARBA00039931"/>
    </source>
</evidence>
<evidence type="ECO:0000259" key="12">
    <source>
        <dbReference type="PROSITE" id="PS50053"/>
    </source>
</evidence>
<dbReference type="PROSITE" id="PS50053">
    <property type="entry name" value="UBIQUITIN_2"/>
    <property type="match status" value="1"/>
</dbReference>